<protein>
    <recommendedName>
        <fullName evidence="3">DUF1643 domain-containing protein</fullName>
    </recommendedName>
</protein>
<evidence type="ECO:0008006" key="3">
    <source>
        <dbReference type="Google" id="ProtNLM"/>
    </source>
</evidence>
<sequence length="194" mass="22363">MKDSLPIRTELSRCGTYRLYLHRWVEQVQPEAAAAWSEANEGRPTHGTMAFIGINPSTADVVKDDQTIKKMCGFAARSGFEQIVVGNVFRYRNKDVKQVPVHYLGLTAADRELAYLDDEAAWQRIADECEAVTLCWGDRTKVPENMRHRIHACERFFRKHGKIRVYTLGFTKQGDPRHPQMLGYNHTFHRLESL</sequence>
<evidence type="ECO:0000313" key="1">
    <source>
        <dbReference type="EMBL" id="QGH45015.1"/>
    </source>
</evidence>
<dbReference type="Proteomes" id="UP000383418">
    <property type="component" value="Segment"/>
</dbReference>
<dbReference type="RefSeq" id="YP_009997798.1">
    <property type="nucleotide sequence ID" value="NC_052977.1"/>
</dbReference>
<name>A0A5Q2U6Y8_9CAUD</name>
<dbReference type="InterPro" id="IPR012441">
    <property type="entry name" value="DUF1643"/>
</dbReference>
<accession>A0A5Q2U6Y8</accession>
<dbReference type="EMBL" id="MN478374">
    <property type="protein sequence ID" value="QGH45015.1"/>
    <property type="molecule type" value="Genomic_DNA"/>
</dbReference>
<dbReference type="GeneID" id="62680316"/>
<dbReference type="Pfam" id="PF07799">
    <property type="entry name" value="DUF1643"/>
    <property type="match status" value="1"/>
</dbReference>
<proteinExistence type="predicted"/>
<evidence type="ECO:0000313" key="2">
    <source>
        <dbReference type="Proteomes" id="UP000383418"/>
    </source>
</evidence>
<reference evidence="1 2" key="1">
    <citation type="submission" date="2019-09" db="EMBL/GenBank/DDBJ databases">
        <title>Phages that infect the bacterial plant pathogen.</title>
        <authorList>
            <person name="Lightbourn L."/>
            <person name="Amarillas L."/>
            <person name="Estrada M."/>
            <person name="Leon R."/>
            <person name="Figueroa L."/>
        </authorList>
    </citation>
    <scope>NUCLEOTIDE SEQUENCE [LARGE SCALE GENOMIC DNA]</scope>
</reference>
<organism evidence="1 2">
    <name type="scientific">Bacteriophage Phobos</name>
    <dbReference type="NCBI Taxonomy" id="2662138"/>
    <lineage>
        <taxon>Viruses</taxon>
        <taxon>Duplodnaviria</taxon>
        <taxon>Heunggongvirae</taxon>
        <taxon>Uroviricota</taxon>
        <taxon>Caudoviricetes</taxon>
        <taxon>Casjensviridae</taxon>
        <taxon>Phobosvirus</taxon>
        <taxon>Phobosvirus phobos</taxon>
    </lineage>
</organism>
<keyword evidence="2" id="KW-1185">Reference proteome</keyword>
<dbReference type="KEGG" id="vg:62680316"/>